<accession>A0ABW3ZYQ0</accession>
<dbReference type="Pfam" id="PF16935">
    <property type="entry name" value="Hol_Tox"/>
    <property type="match status" value="1"/>
</dbReference>
<organism evidence="2 3">
    <name type="scientific">Lentibacillus salinarum</name>
    <dbReference type="NCBI Taxonomy" id="446820"/>
    <lineage>
        <taxon>Bacteria</taxon>
        <taxon>Bacillati</taxon>
        <taxon>Bacillota</taxon>
        <taxon>Bacilli</taxon>
        <taxon>Bacillales</taxon>
        <taxon>Bacillaceae</taxon>
        <taxon>Lentibacillus</taxon>
    </lineage>
</organism>
<keyword evidence="1" id="KW-1133">Transmembrane helix</keyword>
<sequence length="32" mass="3476">MTTFEVLTLMVSSCTMVIALIAVVVAIFDTKK</sequence>
<dbReference type="RefSeq" id="WP_382402805.1">
    <property type="nucleotide sequence ID" value="NZ_JBHTNH010000059.1"/>
</dbReference>
<dbReference type="EMBL" id="JBHTNH010000059">
    <property type="protein sequence ID" value="MFD1363562.1"/>
    <property type="molecule type" value="Genomic_DNA"/>
</dbReference>
<evidence type="ECO:0000313" key="3">
    <source>
        <dbReference type="Proteomes" id="UP001597178"/>
    </source>
</evidence>
<dbReference type="InterPro" id="IPR031616">
    <property type="entry name" value="BsrE-like"/>
</dbReference>
<keyword evidence="1" id="KW-0472">Membrane</keyword>
<keyword evidence="1" id="KW-0812">Transmembrane</keyword>
<evidence type="ECO:0000313" key="2">
    <source>
        <dbReference type="EMBL" id="MFD1363562.1"/>
    </source>
</evidence>
<keyword evidence="3" id="KW-1185">Reference proteome</keyword>
<reference evidence="3" key="1">
    <citation type="journal article" date="2019" name="Int. J. Syst. Evol. Microbiol.">
        <title>The Global Catalogue of Microorganisms (GCM) 10K type strain sequencing project: providing services to taxonomists for standard genome sequencing and annotation.</title>
        <authorList>
            <consortium name="The Broad Institute Genomics Platform"/>
            <consortium name="The Broad Institute Genome Sequencing Center for Infectious Disease"/>
            <person name="Wu L."/>
            <person name="Ma J."/>
        </authorList>
    </citation>
    <scope>NUCLEOTIDE SEQUENCE [LARGE SCALE GENOMIC DNA]</scope>
    <source>
        <strain evidence="3">CCUG 54822</strain>
    </source>
</reference>
<proteinExistence type="predicted"/>
<protein>
    <submittedName>
        <fullName evidence="2">Holin-like toxin</fullName>
    </submittedName>
</protein>
<dbReference type="Proteomes" id="UP001597178">
    <property type="component" value="Unassembled WGS sequence"/>
</dbReference>
<name>A0ABW3ZYQ0_9BACI</name>
<feature type="transmembrane region" description="Helical" evidence="1">
    <location>
        <begin position="6"/>
        <end position="28"/>
    </location>
</feature>
<gene>
    <name evidence="2" type="ORF">ACFQ4A_18310</name>
</gene>
<comment type="caution">
    <text evidence="2">The sequence shown here is derived from an EMBL/GenBank/DDBJ whole genome shotgun (WGS) entry which is preliminary data.</text>
</comment>
<evidence type="ECO:0000256" key="1">
    <source>
        <dbReference type="SAM" id="Phobius"/>
    </source>
</evidence>